<keyword evidence="1" id="KW-0472">Membrane</keyword>
<feature type="transmembrane region" description="Helical" evidence="1">
    <location>
        <begin position="87"/>
        <end position="110"/>
    </location>
</feature>
<keyword evidence="1" id="KW-1133">Transmembrane helix</keyword>
<gene>
    <name evidence="2" type="ORF">UR93_C0007G0010</name>
</gene>
<dbReference type="AlphaFoldDB" id="A0A0G0D6D1"/>
<dbReference type="Proteomes" id="UP000034316">
    <property type="component" value="Unassembled WGS sequence"/>
</dbReference>
<evidence type="ECO:0000256" key="1">
    <source>
        <dbReference type="SAM" id="Phobius"/>
    </source>
</evidence>
<dbReference type="Pfam" id="PF18895">
    <property type="entry name" value="T4SS_pilin"/>
    <property type="match status" value="1"/>
</dbReference>
<proteinExistence type="predicted"/>
<dbReference type="InterPro" id="IPR043993">
    <property type="entry name" value="T4SS_pilin"/>
</dbReference>
<dbReference type="STRING" id="1618333.UR93_C0007G0010"/>
<evidence type="ECO:0000313" key="3">
    <source>
        <dbReference type="Proteomes" id="UP000034316"/>
    </source>
</evidence>
<comment type="caution">
    <text evidence="2">The sequence shown here is derived from an EMBL/GenBank/DDBJ whole genome shotgun (WGS) entry which is preliminary data.</text>
</comment>
<name>A0A0G0D6D1_9BACT</name>
<keyword evidence="1" id="KW-0812">Transmembrane</keyword>
<organism evidence="2 3">
    <name type="scientific">Berkelbacteria bacterium GW2011_GWA2_35_9</name>
    <dbReference type="NCBI Taxonomy" id="1618333"/>
    <lineage>
        <taxon>Bacteria</taxon>
        <taxon>Candidatus Berkelbacteria</taxon>
    </lineage>
</organism>
<dbReference type="EMBL" id="LBRB01000007">
    <property type="protein sequence ID" value="KKP88828.1"/>
    <property type="molecule type" value="Genomic_DNA"/>
</dbReference>
<sequence>MILKLLNLFLVDRALAIDVLPNSAPKGVPSAFVSSNSSENLSKIIGFVFTFTIAISGGIFVIMLLVGGVTYLTGAGNDEQTGKGKKMMIDAVIGIFIVLISWAIGTYILVSFEYQAPKI</sequence>
<accession>A0A0G0D6D1</accession>
<reference evidence="2 3" key="1">
    <citation type="journal article" date="2015" name="Nature">
        <title>rRNA introns, odd ribosomes, and small enigmatic genomes across a large radiation of phyla.</title>
        <authorList>
            <person name="Brown C.T."/>
            <person name="Hug L.A."/>
            <person name="Thomas B.C."/>
            <person name="Sharon I."/>
            <person name="Castelle C.J."/>
            <person name="Singh A."/>
            <person name="Wilkins M.J."/>
            <person name="Williams K.H."/>
            <person name="Banfield J.F."/>
        </authorList>
    </citation>
    <scope>NUCLEOTIDE SEQUENCE [LARGE SCALE GENOMIC DNA]</scope>
</reference>
<protein>
    <submittedName>
        <fullName evidence="2">Uncharacterized protein</fullName>
    </submittedName>
</protein>
<evidence type="ECO:0000313" key="2">
    <source>
        <dbReference type="EMBL" id="KKP88828.1"/>
    </source>
</evidence>
<feature type="transmembrane region" description="Helical" evidence="1">
    <location>
        <begin position="44"/>
        <end position="66"/>
    </location>
</feature>